<protein>
    <submittedName>
        <fullName evidence="3">UPF0104 family protein</fullName>
    </submittedName>
</protein>
<keyword evidence="2" id="KW-1133">Transmembrane helix</keyword>
<feature type="region of interest" description="Disordered" evidence="1">
    <location>
        <begin position="342"/>
        <end position="389"/>
    </location>
</feature>
<feature type="compositionally biased region" description="Basic and acidic residues" evidence="1">
    <location>
        <begin position="365"/>
        <end position="375"/>
    </location>
</feature>
<dbReference type="Proteomes" id="UP001203284">
    <property type="component" value="Unassembled WGS sequence"/>
</dbReference>
<feature type="transmembrane region" description="Helical" evidence="2">
    <location>
        <begin position="58"/>
        <end position="77"/>
    </location>
</feature>
<keyword evidence="2" id="KW-0472">Membrane</keyword>
<dbReference type="PANTHER" id="PTHR39087:SF2">
    <property type="entry name" value="UPF0104 MEMBRANE PROTEIN MJ1595"/>
    <property type="match status" value="1"/>
</dbReference>
<feature type="transmembrane region" description="Helical" evidence="2">
    <location>
        <begin position="298"/>
        <end position="318"/>
    </location>
</feature>
<dbReference type="EMBL" id="JALKCH010000008">
    <property type="protein sequence ID" value="MCK0197990.1"/>
    <property type="molecule type" value="Genomic_DNA"/>
</dbReference>
<accession>A0ABT0DDF9</accession>
<feature type="transmembrane region" description="Helical" evidence="2">
    <location>
        <begin position="137"/>
        <end position="157"/>
    </location>
</feature>
<feature type="compositionally biased region" description="Low complexity" evidence="1">
    <location>
        <begin position="342"/>
        <end position="364"/>
    </location>
</feature>
<feature type="transmembrane region" description="Helical" evidence="2">
    <location>
        <begin position="244"/>
        <end position="263"/>
    </location>
</feature>
<evidence type="ECO:0000313" key="4">
    <source>
        <dbReference type="Proteomes" id="UP001203284"/>
    </source>
</evidence>
<evidence type="ECO:0000313" key="3">
    <source>
        <dbReference type="EMBL" id="MCK0197990.1"/>
    </source>
</evidence>
<feature type="transmembrane region" description="Helical" evidence="2">
    <location>
        <begin position="216"/>
        <end position="238"/>
    </location>
</feature>
<feature type="transmembrane region" description="Helical" evidence="2">
    <location>
        <begin position="177"/>
        <end position="195"/>
    </location>
</feature>
<evidence type="ECO:0000256" key="2">
    <source>
        <dbReference type="SAM" id="Phobius"/>
    </source>
</evidence>
<gene>
    <name evidence="3" type="ORF">MWN34_13835</name>
</gene>
<name>A0ABT0DDF9_9HYPH</name>
<organism evidence="3 4">
    <name type="scientific">Ancylobacter crimeensis</name>
    <dbReference type="NCBI Taxonomy" id="2579147"/>
    <lineage>
        <taxon>Bacteria</taxon>
        <taxon>Pseudomonadati</taxon>
        <taxon>Pseudomonadota</taxon>
        <taxon>Alphaproteobacteria</taxon>
        <taxon>Hyphomicrobiales</taxon>
        <taxon>Xanthobacteraceae</taxon>
        <taxon>Ancylobacter</taxon>
    </lineage>
</organism>
<feature type="transmembrane region" description="Helical" evidence="2">
    <location>
        <begin position="97"/>
        <end position="116"/>
    </location>
</feature>
<feature type="transmembrane region" description="Helical" evidence="2">
    <location>
        <begin position="15"/>
        <end position="37"/>
    </location>
</feature>
<dbReference type="PANTHER" id="PTHR39087">
    <property type="entry name" value="UPF0104 MEMBRANE PROTEIN MJ1595"/>
    <property type="match status" value="1"/>
</dbReference>
<sequence>MGKLKAIGAFLRARIGWHAVGVVASLVIIGIAAVVLYEMLRNIRPHEVFAALTAKDPWRIALAAGFVACAYFTLTFYDWFALRTIGRPAVPYRTAALASFTSYSIGHNVGFSAFTGGTVRYRIYSAHGLGAIDVAKLCFVTGLTFWLGNMAVLGLGVTIEPWAASAVDQLPPWVNRLIGIGLLASLAAYVIWVGLRPRRIGVGAGNWTVTLPGARLTALQVLIGIVDLAFCAAAMYVLMPAQPYIDPIALGVVFISATLLGFASHAPGGLGVFDAAMLVALPQFETEALLGSLLLLRLLYYVVPFALALVTLGVRELLVSRAARRMDMAALGQSAALSPTAAAPAAAAPAPERPAPTRLPLAGEAAREAAKEVAKPAKHPAGEAHGATP</sequence>
<dbReference type="RefSeq" id="WP_247029883.1">
    <property type="nucleotide sequence ID" value="NZ_JALKCH010000008.1"/>
</dbReference>
<comment type="caution">
    <text evidence="3">The sequence shown here is derived from an EMBL/GenBank/DDBJ whole genome shotgun (WGS) entry which is preliminary data.</text>
</comment>
<proteinExistence type="predicted"/>
<reference evidence="3 4" key="1">
    <citation type="submission" date="2022-04" db="EMBL/GenBank/DDBJ databases">
        <authorList>
            <person name="Grouzdev D.S."/>
            <person name="Pantiukh K.S."/>
            <person name="Krutkina M.S."/>
        </authorList>
    </citation>
    <scope>NUCLEOTIDE SEQUENCE [LARGE SCALE GENOMIC DNA]</scope>
    <source>
        <strain evidence="3 4">6x-1</strain>
    </source>
</reference>
<keyword evidence="4" id="KW-1185">Reference proteome</keyword>
<keyword evidence="2" id="KW-0812">Transmembrane</keyword>
<evidence type="ECO:0000256" key="1">
    <source>
        <dbReference type="SAM" id="MobiDB-lite"/>
    </source>
</evidence>